<keyword evidence="3" id="KW-1185">Reference proteome</keyword>
<dbReference type="STRING" id="504805.SAMN05421505_103245"/>
<name>A0A1G7TEW5_9ACTN</name>
<dbReference type="GO" id="GO:0008835">
    <property type="term" value="F:diaminohydroxyphosphoribosylaminopyrimidine deaminase activity"/>
    <property type="evidence" value="ECO:0007669"/>
    <property type="project" value="TreeGrafter"/>
</dbReference>
<feature type="domain" description="CMP/dCMP-type deaminase" evidence="1">
    <location>
        <begin position="1"/>
        <end position="128"/>
    </location>
</feature>
<evidence type="ECO:0000313" key="3">
    <source>
        <dbReference type="Proteomes" id="UP000198923"/>
    </source>
</evidence>
<dbReference type="AlphaFoldDB" id="A0A1G7TEW5"/>
<dbReference type="Gene3D" id="3.40.140.10">
    <property type="entry name" value="Cytidine Deaminase, domain 2"/>
    <property type="match status" value="1"/>
</dbReference>
<dbReference type="EMBL" id="FNCN01000003">
    <property type="protein sequence ID" value="SDG33731.1"/>
    <property type="molecule type" value="Genomic_DNA"/>
</dbReference>
<dbReference type="InterPro" id="IPR002125">
    <property type="entry name" value="CMP_dCMP_dom"/>
</dbReference>
<dbReference type="PANTHER" id="PTHR11079:SF162">
    <property type="entry name" value="RIBOFLAVIN BIOSYNTHESIS PROTEIN PYRD, CHLOROPLASTIC"/>
    <property type="match status" value="1"/>
</dbReference>
<organism evidence="2 3">
    <name type="scientific">Sinosporangium album</name>
    <dbReference type="NCBI Taxonomy" id="504805"/>
    <lineage>
        <taxon>Bacteria</taxon>
        <taxon>Bacillati</taxon>
        <taxon>Actinomycetota</taxon>
        <taxon>Actinomycetes</taxon>
        <taxon>Streptosporangiales</taxon>
        <taxon>Streptosporangiaceae</taxon>
        <taxon>Sinosporangium</taxon>
    </lineage>
</organism>
<dbReference type="OrthoDB" id="9800865at2"/>
<sequence length="147" mass="15644">MDDRRWLTLACELARLCPPSGTAFSVGAVVVSADGEEIARGHSREADPHDHAEEAALAKIAPGDPRLPGATIYSSLEPCGERRSRQKTCARLIVESGIRRVVMAWREPVHFVEGQGAEVLAEAGIAVVELADLASLAREPNAHLGAS</sequence>
<protein>
    <submittedName>
        <fullName evidence="2">5-amino-6-(5-phosphoribosylamino)uracil reductase/diaminohydroxyphosphoribosylaminopyrimidine deaminase / 5-amino-6-(5-phosphoribosylamino)uracil reductase</fullName>
    </submittedName>
</protein>
<dbReference type="PANTHER" id="PTHR11079">
    <property type="entry name" value="CYTOSINE DEAMINASE FAMILY MEMBER"/>
    <property type="match status" value="1"/>
</dbReference>
<dbReference type="SUPFAM" id="SSF53927">
    <property type="entry name" value="Cytidine deaminase-like"/>
    <property type="match status" value="1"/>
</dbReference>
<evidence type="ECO:0000313" key="2">
    <source>
        <dbReference type="EMBL" id="SDG33731.1"/>
    </source>
</evidence>
<dbReference type="PROSITE" id="PS51747">
    <property type="entry name" value="CYT_DCMP_DEAMINASES_2"/>
    <property type="match status" value="1"/>
</dbReference>
<dbReference type="Pfam" id="PF00383">
    <property type="entry name" value="dCMP_cyt_deam_1"/>
    <property type="match status" value="1"/>
</dbReference>
<gene>
    <name evidence="2" type="ORF">SAMN05421505_103245</name>
</gene>
<evidence type="ECO:0000259" key="1">
    <source>
        <dbReference type="PROSITE" id="PS51747"/>
    </source>
</evidence>
<accession>A0A1G7TEW5</accession>
<dbReference type="Proteomes" id="UP000198923">
    <property type="component" value="Unassembled WGS sequence"/>
</dbReference>
<proteinExistence type="predicted"/>
<dbReference type="RefSeq" id="WP_093168537.1">
    <property type="nucleotide sequence ID" value="NZ_FNCN01000003.1"/>
</dbReference>
<dbReference type="InterPro" id="IPR016193">
    <property type="entry name" value="Cytidine_deaminase-like"/>
</dbReference>
<reference evidence="2 3" key="1">
    <citation type="submission" date="2016-10" db="EMBL/GenBank/DDBJ databases">
        <authorList>
            <person name="de Groot N.N."/>
        </authorList>
    </citation>
    <scope>NUCLEOTIDE SEQUENCE [LARGE SCALE GENOMIC DNA]</scope>
    <source>
        <strain evidence="2 3">CPCC 201354</strain>
    </source>
</reference>